<dbReference type="EMBL" id="GBRH01227904">
    <property type="protein sequence ID" value="JAD69991.1"/>
    <property type="molecule type" value="Transcribed_RNA"/>
</dbReference>
<dbReference type="AlphaFoldDB" id="A0A0A9C353"/>
<organism evidence="1">
    <name type="scientific">Arundo donax</name>
    <name type="common">Giant reed</name>
    <name type="synonym">Donax arundinaceus</name>
    <dbReference type="NCBI Taxonomy" id="35708"/>
    <lineage>
        <taxon>Eukaryota</taxon>
        <taxon>Viridiplantae</taxon>
        <taxon>Streptophyta</taxon>
        <taxon>Embryophyta</taxon>
        <taxon>Tracheophyta</taxon>
        <taxon>Spermatophyta</taxon>
        <taxon>Magnoliopsida</taxon>
        <taxon>Liliopsida</taxon>
        <taxon>Poales</taxon>
        <taxon>Poaceae</taxon>
        <taxon>PACMAD clade</taxon>
        <taxon>Arundinoideae</taxon>
        <taxon>Arundineae</taxon>
        <taxon>Arundo</taxon>
    </lineage>
</organism>
<evidence type="ECO:0000313" key="1">
    <source>
        <dbReference type="EMBL" id="JAD69991.1"/>
    </source>
</evidence>
<accession>A0A0A9C353</accession>
<sequence>MHQLLNIHELHIYENQGGV</sequence>
<name>A0A0A9C353_ARUDO</name>
<proteinExistence type="predicted"/>
<protein>
    <submittedName>
        <fullName evidence="1">Uncharacterized protein</fullName>
    </submittedName>
</protein>
<reference evidence="1" key="2">
    <citation type="journal article" date="2015" name="Data Brief">
        <title>Shoot transcriptome of the giant reed, Arundo donax.</title>
        <authorList>
            <person name="Barrero R.A."/>
            <person name="Guerrero F.D."/>
            <person name="Moolhuijzen P."/>
            <person name="Goolsby J.A."/>
            <person name="Tidwell J."/>
            <person name="Bellgard S.E."/>
            <person name="Bellgard M.I."/>
        </authorList>
    </citation>
    <scope>NUCLEOTIDE SEQUENCE</scope>
    <source>
        <tissue evidence="1">Shoot tissue taken approximately 20 cm above the soil surface</tissue>
    </source>
</reference>
<reference evidence="1" key="1">
    <citation type="submission" date="2014-09" db="EMBL/GenBank/DDBJ databases">
        <authorList>
            <person name="Magalhaes I.L.F."/>
            <person name="Oliveira U."/>
            <person name="Santos F.R."/>
            <person name="Vidigal T.H.D.A."/>
            <person name="Brescovit A.D."/>
            <person name="Santos A.J."/>
        </authorList>
    </citation>
    <scope>NUCLEOTIDE SEQUENCE</scope>
    <source>
        <tissue evidence="1">Shoot tissue taken approximately 20 cm above the soil surface</tissue>
    </source>
</reference>